<feature type="domain" description="FAD/NAD(P)-binding" evidence="8">
    <location>
        <begin position="7"/>
        <end position="324"/>
    </location>
</feature>
<feature type="binding site" evidence="5">
    <location>
        <position position="267"/>
    </location>
    <ligand>
        <name>NAD(+)</name>
        <dbReference type="ChEBI" id="CHEBI:57540"/>
    </ligand>
</feature>
<evidence type="ECO:0000256" key="6">
    <source>
        <dbReference type="PIRSR" id="PIRSR000350-4"/>
    </source>
</evidence>
<protein>
    <submittedName>
        <fullName evidence="10">Dihydrolipoamide dehydrogenase</fullName>
        <ecNumber evidence="10">1.8.1.4</ecNumber>
    </submittedName>
    <submittedName>
        <fullName evidence="9">Dihydrolipoyl dehydrogenase</fullName>
    </submittedName>
</protein>
<organism evidence="9 11">
    <name type="scientific">Marinobacter nauticus</name>
    <name type="common">Marinobacter hydrocarbonoclasticus</name>
    <name type="synonym">Marinobacter aquaeolei</name>
    <dbReference type="NCBI Taxonomy" id="2743"/>
    <lineage>
        <taxon>Bacteria</taxon>
        <taxon>Pseudomonadati</taxon>
        <taxon>Pseudomonadota</taxon>
        <taxon>Gammaproteobacteria</taxon>
        <taxon>Pseudomonadales</taxon>
        <taxon>Marinobacteraceae</taxon>
        <taxon>Marinobacter</taxon>
    </lineage>
</organism>
<dbReference type="InterPro" id="IPR036324">
    <property type="entry name" value="Mn/Fe_SOD_N_sf"/>
</dbReference>
<dbReference type="PANTHER" id="PTHR43014:SF4">
    <property type="entry name" value="PYRIDINE NUCLEOTIDE-DISULFIDE OXIDOREDUCTASE RCLA-RELATED"/>
    <property type="match status" value="1"/>
</dbReference>
<gene>
    <name evidence="9" type="ORF">DCF82_14315</name>
    <name evidence="10" type="ORF">F6453_1068</name>
</gene>
<keyword evidence="2" id="KW-0285">Flavoprotein</keyword>
<evidence type="ECO:0000256" key="1">
    <source>
        <dbReference type="ARBA" id="ARBA00007532"/>
    </source>
</evidence>
<feature type="active site" description="Proton acceptor" evidence="4">
    <location>
        <position position="444"/>
    </location>
</feature>
<name>A0A350RV09_MARNT</name>
<dbReference type="EMBL" id="WBMP01000004">
    <property type="protein sequence ID" value="KAE8546326.1"/>
    <property type="molecule type" value="Genomic_DNA"/>
</dbReference>
<dbReference type="EC" id="1.8.1.4" evidence="10"/>
<dbReference type="AlphaFoldDB" id="A0A350RV09"/>
<dbReference type="InterPro" id="IPR036188">
    <property type="entry name" value="FAD/NAD-bd_sf"/>
</dbReference>
<dbReference type="GO" id="GO:0004148">
    <property type="term" value="F:dihydrolipoyl dehydrogenase (NADH) activity"/>
    <property type="evidence" value="ECO:0007669"/>
    <property type="project" value="UniProtKB-EC"/>
</dbReference>
<dbReference type="RefSeq" id="WP_153740193.1">
    <property type="nucleotide sequence ID" value="NZ_CAXEXJ010000014.1"/>
</dbReference>
<dbReference type="PRINTS" id="PR00368">
    <property type="entry name" value="FADPNR"/>
</dbReference>
<dbReference type="SUPFAM" id="SSF55424">
    <property type="entry name" value="FAD/NAD-linked reductases, dimerisation (C-terminal) domain"/>
    <property type="match status" value="1"/>
</dbReference>
<evidence type="ECO:0000313" key="10">
    <source>
        <dbReference type="EMBL" id="KAE8546326.1"/>
    </source>
</evidence>
<dbReference type="Pfam" id="PF02852">
    <property type="entry name" value="Pyr_redox_dim"/>
    <property type="match status" value="1"/>
</dbReference>
<reference evidence="10 12" key="2">
    <citation type="submission" date="2019-10" db="EMBL/GenBank/DDBJ databases">
        <title>Draft genome sequence of Marinobacter hydrocarbonoclasticus NCT7M from the microbiome of the marine copepod.</title>
        <authorList>
            <person name="Nuttall R."/>
            <person name="Sharma G."/>
            <person name="Moisander P."/>
        </authorList>
    </citation>
    <scope>NUCLEOTIDE SEQUENCE [LARGE SCALE GENOMIC DNA]</scope>
    <source>
        <strain evidence="10 12">NCT7M</strain>
    </source>
</reference>
<proteinExistence type="inferred from homology"/>
<dbReference type="InterPro" id="IPR001100">
    <property type="entry name" value="Pyr_nuc-diS_OxRdtase"/>
</dbReference>
<dbReference type="SUPFAM" id="SSF51905">
    <property type="entry name" value="FAD/NAD(P)-binding domain"/>
    <property type="match status" value="1"/>
</dbReference>
<feature type="binding site" evidence="5">
    <location>
        <begin position="178"/>
        <end position="185"/>
    </location>
    <ligand>
        <name>NAD(+)</name>
        <dbReference type="ChEBI" id="CHEBI:57540"/>
    </ligand>
</feature>
<evidence type="ECO:0000259" key="7">
    <source>
        <dbReference type="Pfam" id="PF02852"/>
    </source>
</evidence>
<dbReference type="Proteomes" id="UP000469950">
    <property type="component" value="Unassembled WGS sequence"/>
</dbReference>
<dbReference type="InterPro" id="IPR004099">
    <property type="entry name" value="Pyr_nucl-diS_OxRdtase_dimer"/>
</dbReference>
<keyword evidence="5" id="KW-0520">NAD</keyword>
<dbReference type="Gene3D" id="3.30.390.30">
    <property type="match status" value="1"/>
</dbReference>
<keyword evidence="5" id="KW-0547">Nucleotide-binding</keyword>
<evidence type="ECO:0000313" key="12">
    <source>
        <dbReference type="Proteomes" id="UP000469950"/>
    </source>
</evidence>
<dbReference type="Pfam" id="PF07992">
    <property type="entry name" value="Pyr_redox_2"/>
    <property type="match status" value="1"/>
</dbReference>
<dbReference type="EMBL" id="DLYI01000192">
    <property type="protein sequence ID" value="HAC28969.1"/>
    <property type="molecule type" value="Genomic_DNA"/>
</dbReference>
<dbReference type="Proteomes" id="UP000261325">
    <property type="component" value="Unassembled WGS sequence"/>
</dbReference>
<evidence type="ECO:0000256" key="4">
    <source>
        <dbReference type="PIRSR" id="PIRSR000350-2"/>
    </source>
</evidence>
<dbReference type="Gene3D" id="1.10.287.990">
    <property type="entry name" value="Fe,Mn superoxide dismutase (SOD) domain"/>
    <property type="match status" value="1"/>
</dbReference>
<evidence type="ECO:0000313" key="11">
    <source>
        <dbReference type="Proteomes" id="UP000261325"/>
    </source>
</evidence>
<dbReference type="PIRSF" id="PIRSF000350">
    <property type="entry name" value="Mercury_reductase_MerA"/>
    <property type="match status" value="1"/>
</dbReference>
<reference evidence="9 11" key="1">
    <citation type="journal article" date="2018" name="Nat. Biotechnol.">
        <title>A standardized bacterial taxonomy based on genome phylogeny substantially revises the tree of life.</title>
        <authorList>
            <person name="Parks D.H."/>
            <person name="Chuvochina M."/>
            <person name="Waite D.W."/>
            <person name="Rinke C."/>
            <person name="Skarshewski A."/>
            <person name="Chaumeil P.A."/>
            <person name="Hugenholtz P."/>
        </authorList>
    </citation>
    <scope>NUCLEOTIDE SEQUENCE [LARGE SCALE GENOMIC DNA]</scope>
    <source>
        <strain evidence="9">UBA9049</strain>
    </source>
</reference>
<accession>A0A350RV09</accession>
<feature type="disulfide bond" description="Redox-active" evidence="6">
    <location>
        <begin position="43"/>
        <end position="48"/>
    </location>
</feature>
<dbReference type="PANTHER" id="PTHR43014">
    <property type="entry name" value="MERCURIC REDUCTASE"/>
    <property type="match status" value="1"/>
</dbReference>
<dbReference type="GO" id="GO:0003955">
    <property type="term" value="F:NAD(P)H dehydrogenase (quinone) activity"/>
    <property type="evidence" value="ECO:0007669"/>
    <property type="project" value="TreeGrafter"/>
</dbReference>
<evidence type="ECO:0000256" key="5">
    <source>
        <dbReference type="PIRSR" id="PIRSR000350-3"/>
    </source>
</evidence>
<keyword evidence="3 5" id="KW-0274">FAD</keyword>
<dbReference type="NCBIfam" id="NF004939">
    <property type="entry name" value="PRK06292.1-1"/>
    <property type="match status" value="1"/>
</dbReference>
<dbReference type="InterPro" id="IPR023753">
    <property type="entry name" value="FAD/NAD-binding_dom"/>
</dbReference>
<keyword evidence="10" id="KW-0560">Oxidoreductase</keyword>
<comment type="similarity">
    <text evidence="1">Belongs to the class-I pyridine nucleotide-disulfide oxidoreductase family.</text>
</comment>
<sequence>MDKREVDVAVIGAGTAGMVAYQRARRATDRIVLIEGDQYGTTCARVGCMPSKLLIAAAERAHQVRQAEAFGVLPGDVRIDGPAVMARVREERDRFVAPVVRSMESLPQEHRLMGHARFVDSHRLVVGDHTEVTAGRIVIATGSRPNIPGILKEAKDRLVVNDDVFDWRDLPSSVAVFGPGVIGVELGQALSRLGVKVRMFGVSGGIGGIQDEKVREYALDTFREEFAISPKADTRRVERIEEGVRISWSEGGKEHQQTFDYLLAATGRRPNIDHLDIQNAGIELDERGMPEFDPFTLRCGDSHIFIAGDVNNDRPLLHEAADEGRIAGDNAGAWPEVRTGRRKTPMAVVFTEPQIASVGLNIHQVDERCQGCFAVGEVSFEDQGRSKVIGKNRGLLRVYGEHGSGLFMGAQMFGPAAEHLAHLLAWCVQKRMTVSEMLEMPFYHPVIEEGLRTAIKDLSKKLRIGPEPGEGCMDCGPGV</sequence>
<dbReference type="InterPro" id="IPR016156">
    <property type="entry name" value="FAD/NAD-linked_Rdtase_dimer_sf"/>
</dbReference>
<comment type="cofactor">
    <cofactor evidence="5">
        <name>FAD</name>
        <dbReference type="ChEBI" id="CHEBI:57692"/>
    </cofactor>
    <text evidence="5">Binds 1 FAD per subunit.</text>
</comment>
<feature type="domain" description="Pyridine nucleotide-disulphide oxidoreductase dimerisation" evidence="7">
    <location>
        <begin position="347"/>
        <end position="454"/>
    </location>
</feature>
<evidence type="ECO:0000313" key="9">
    <source>
        <dbReference type="EMBL" id="HAC28969.1"/>
    </source>
</evidence>
<dbReference type="PRINTS" id="PR00411">
    <property type="entry name" value="PNDRDTASEI"/>
</dbReference>
<evidence type="ECO:0000259" key="8">
    <source>
        <dbReference type="Pfam" id="PF07992"/>
    </source>
</evidence>
<feature type="binding site" evidence="5">
    <location>
        <begin position="141"/>
        <end position="143"/>
    </location>
    <ligand>
        <name>FAD</name>
        <dbReference type="ChEBI" id="CHEBI:57692"/>
    </ligand>
</feature>
<comment type="caution">
    <text evidence="9">The sequence shown here is derived from an EMBL/GenBank/DDBJ whole genome shotgun (WGS) entry which is preliminary data.</text>
</comment>
<dbReference type="GO" id="GO:0050660">
    <property type="term" value="F:flavin adenine dinucleotide binding"/>
    <property type="evidence" value="ECO:0007669"/>
    <property type="project" value="TreeGrafter"/>
</dbReference>
<dbReference type="Gene3D" id="3.50.50.60">
    <property type="entry name" value="FAD/NAD(P)-binding domain"/>
    <property type="match status" value="3"/>
</dbReference>
<feature type="binding site" evidence="5">
    <location>
        <position position="52"/>
    </location>
    <ligand>
        <name>FAD</name>
        <dbReference type="ChEBI" id="CHEBI:57692"/>
    </ligand>
</feature>
<evidence type="ECO:0000256" key="3">
    <source>
        <dbReference type="ARBA" id="ARBA00022827"/>
    </source>
</evidence>
<feature type="binding site" evidence="5">
    <location>
        <position position="309"/>
    </location>
    <ligand>
        <name>FAD</name>
        <dbReference type="ChEBI" id="CHEBI:57692"/>
    </ligand>
</feature>
<evidence type="ECO:0000256" key="2">
    <source>
        <dbReference type="ARBA" id="ARBA00022630"/>
    </source>
</evidence>